<comment type="caution">
    <text evidence="2">The sequence shown here is derived from an EMBL/GenBank/DDBJ whole genome shotgun (WGS) entry which is preliminary data.</text>
</comment>
<organism evidence="2 3">
    <name type="scientific">Vitis vinifera</name>
    <name type="common">Grape</name>
    <dbReference type="NCBI Taxonomy" id="29760"/>
    <lineage>
        <taxon>Eukaryota</taxon>
        <taxon>Viridiplantae</taxon>
        <taxon>Streptophyta</taxon>
        <taxon>Embryophyta</taxon>
        <taxon>Tracheophyta</taxon>
        <taxon>Spermatophyta</taxon>
        <taxon>Magnoliopsida</taxon>
        <taxon>eudicotyledons</taxon>
        <taxon>Gunneridae</taxon>
        <taxon>Pentapetalae</taxon>
        <taxon>rosids</taxon>
        <taxon>Vitales</taxon>
        <taxon>Vitaceae</taxon>
        <taxon>Viteae</taxon>
        <taxon>Vitis</taxon>
    </lineage>
</organism>
<reference evidence="2 3" key="1">
    <citation type="journal article" date="2018" name="PLoS Genet.">
        <title>Population sequencing reveals clonal diversity and ancestral inbreeding in the grapevine cultivar Chardonnay.</title>
        <authorList>
            <person name="Roach M.J."/>
            <person name="Johnson D.L."/>
            <person name="Bohlmann J."/>
            <person name="van Vuuren H.J."/>
            <person name="Jones S.J."/>
            <person name="Pretorius I.S."/>
            <person name="Schmidt S.A."/>
            <person name="Borneman A.R."/>
        </authorList>
    </citation>
    <scope>NUCLEOTIDE SEQUENCE [LARGE SCALE GENOMIC DNA]</scope>
    <source>
        <strain evidence="3">cv. Chardonnay</strain>
        <tissue evidence="2">Leaf</tissue>
    </source>
</reference>
<gene>
    <name evidence="2" type="ORF">CK203_050469</name>
</gene>
<name>A0A438H1J9_VITVI</name>
<evidence type="ECO:0000313" key="3">
    <source>
        <dbReference type="Proteomes" id="UP000288805"/>
    </source>
</evidence>
<dbReference type="EMBL" id="QGNW01000295">
    <property type="protein sequence ID" value="RVW78496.1"/>
    <property type="molecule type" value="Genomic_DNA"/>
</dbReference>
<evidence type="ECO:0000313" key="2">
    <source>
        <dbReference type="EMBL" id="RVW78496.1"/>
    </source>
</evidence>
<dbReference type="AlphaFoldDB" id="A0A438H1J9"/>
<protein>
    <recommendedName>
        <fullName evidence="4">Retrovirus-related Pol polyprotein from transposon RE1</fullName>
    </recommendedName>
</protein>
<feature type="region of interest" description="Disordered" evidence="1">
    <location>
        <begin position="213"/>
        <end position="241"/>
    </location>
</feature>
<proteinExistence type="predicted"/>
<accession>A0A438H1J9</accession>
<feature type="compositionally biased region" description="Low complexity" evidence="1">
    <location>
        <begin position="213"/>
        <end position="236"/>
    </location>
</feature>
<dbReference type="Proteomes" id="UP000288805">
    <property type="component" value="Unassembled WGS sequence"/>
</dbReference>
<evidence type="ECO:0000256" key="1">
    <source>
        <dbReference type="SAM" id="MobiDB-lite"/>
    </source>
</evidence>
<evidence type="ECO:0008006" key="4">
    <source>
        <dbReference type="Google" id="ProtNLM"/>
    </source>
</evidence>
<sequence>MSAKTDCGTTKEVCDAVRRSHLDVPNSSQVYEIIKKSFQSRQGLDHSLDQVSGHILATSPLPSLEEAYSLVHRENNQHTTFITSPATINDQAWYIDSGVTNHITTNLNTLSQKTDYKGNEKLVEKITRRVLLQGKLSDGLYRMVMAHNNSSTSLPSAYFADFKSNNQPCAVDSHLDYSSTQSSFSPYHQWIPKFDCPRPIDIGMTSSSAVQSIKSTASSPTYSSSGQKNNQGNNSGPSLTNNIEIPSINLFEDLSFKPIEQHQDHIQKQPDIVHPNTKSIPKPCQTSIHPMTTKSKSDISKPKFYLINTKAKSASVLIENLEPISIDQALQNKDWKQAMD</sequence>